<name>A0ABS9VYU3_9BIFI</name>
<organism evidence="1 2">
    <name type="scientific">Bifidobacterium amazonense</name>
    <dbReference type="NCBI Taxonomy" id="2809027"/>
    <lineage>
        <taxon>Bacteria</taxon>
        <taxon>Bacillati</taxon>
        <taxon>Actinomycetota</taxon>
        <taxon>Actinomycetes</taxon>
        <taxon>Bifidobacteriales</taxon>
        <taxon>Bifidobacteriaceae</taxon>
        <taxon>Bifidobacterium</taxon>
    </lineage>
</organism>
<dbReference type="EMBL" id="JAFEJT020000124">
    <property type="protein sequence ID" value="MCH9277276.1"/>
    <property type="molecule type" value="Genomic_DNA"/>
</dbReference>
<reference evidence="1 2" key="2">
    <citation type="journal article" date="2021" name="Syst. Appl. Microbiol.">
        <title>Phylogenetic classification of ten novel species belonging to the genus Bifidobacterium comprising B. phasiani sp. nov., B. pongonis sp. nov., B. saguinibicoloris sp. nov., B. colobi sp. nov., B. simiiventris sp. nov., B. santillanense sp. nov., B. miconis sp. nov., B. amazonense sp. nov., B. pluvialisilvae sp. nov., and B. miconisargentati sp. nov.</title>
        <authorList>
            <person name="Lugli G.A."/>
            <person name="Calvete-Torre I."/>
            <person name="Alessandri G."/>
            <person name="Milani C."/>
            <person name="Turroni F."/>
            <person name="Laiolo P."/>
            <person name="Ossiprandi M.C."/>
            <person name="Margolles A."/>
            <person name="Ruiz L."/>
            <person name="Ventura M."/>
        </authorList>
    </citation>
    <scope>NUCLEOTIDE SEQUENCE [LARGE SCALE GENOMIC DNA]</scope>
    <source>
        <strain evidence="1 2">MA1</strain>
    </source>
</reference>
<reference evidence="1 2" key="1">
    <citation type="journal article" date="2021" name="Environ. Microbiol.">
        <title>Genetic insights into the dark matter of the mammalian gut microbiota through targeted genome reconstruction.</title>
        <authorList>
            <person name="Lugli G.A."/>
            <person name="Alessandri G."/>
            <person name="Milani C."/>
            <person name="Viappiani A."/>
            <person name="Fontana F."/>
            <person name="Tarracchini C."/>
            <person name="Mancabelli L."/>
            <person name="Argentini C."/>
            <person name="Ruiz L."/>
            <person name="Margolles A."/>
            <person name="van Sinderen D."/>
            <person name="Turroni F."/>
            <person name="Ventura M."/>
        </authorList>
    </citation>
    <scope>NUCLEOTIDE SEQUENCE [LARGE SCALE GENOMIC DNA]</scope>
    <source>
        <strain evidence="1 2">MA1</strain>
    </source>
</reference>
<comment type="caution">
    <text evidence="1">The sequence shown here is derived from an EMBL/GenBank/DDBJ whole genome shotgun (WGS) entry which is preliminary data.</text>
</comment>
<accession>A0ABS9VYU3</accession>
<evidence type="ECO:0000313" key="2">
    <source>
        <dbReference type="Proteomes" id="UP000710815"/>
    </source>
</evidence>
<gene>
    <name evidence="1" type="ORF">JS533_013585</name>
</gene>
<protein>
    <submittedName>
        <fullName evidence="1">Cell surface protein</fullName>
    </submittedName>
</protein>
<keyword evidence="2" id="KW-1185">Reference proteome</keyword>
<evidence type="ECO:0000313" key="1">
    <source>
        <dbReference type="EMBL" id="MCH9277276.1"/>
    </source>
</evidence>
<sequence length="516" mass="51710">MNSFTVKADYYAGGFSGVMRNDVMDGALRNLGVDLPDLAKPQSLVENSTLDAGVTVEAGSYAGGFAGAMANSFAVNDTVNGSIGVHASGVVLANDTGTVKAGETVALAGGFTGAATLGWTTDLGTHDAADTNLLKTVNSLLTTALEGKQDVSTLLSLVGIDESVIAGVKMDGSFVVSSGDDYAGGVVGRGDGLILAASDGQHLNGFSFWKHGRTLTESRDNTVSGLKSVTAKGDYAGGIAGQLGTASIGGIVNDTVGLGGFLPFEVSALTVNGVADDGYTVTATGDYASAGIGKATGGYIGKATTAYKSKDADGNETNDVPETAAVTLNDVKSVEANNYAGGFMGASGPGDLVGSDGLNLLGLGVLKIKGLLSVAQGVMIQSEGVTVNGVKTGMTITATGEHKTGDVTQYVAGGFVGQSNSTQVVDAHVTGLYTVFADMEYGNAGGFVGLSETGGLADVADDTSIIELVKVNGLVTAVGYMVPKYTNTDVRYVNGGNVTANMAGGYAGDFQSGKVD</sequence>
<proteinExistence type="predicted"/>
<dbReference type="Proteomes" id="UP000710815">
    <property type="component" value="Unassembled WGS sequence"/>
</dbReference>
<feature type="non-terminal residue" evidence="1">
    <location>
        <position position="516"/>
    </location>
</feature>